<sequence>MRSFYTMLLALALVLLCSDVATKVAMAKEGDSARAVPLDCKVLPPIPGACNGPKCNEDCSGAIGGRISVGECTPKGCQCTYCLPPSGPRS</sequence>
<protein>
    <recommendedName>
        <fullName evidence="5">Knottin scorpion toxin-like domain-containing protein</fullName>
    </recommendedName>
</protein>
<gene>
    <name evidence="2" type="ORF">BRADI_1g35280v3</name>
</gene>
<keyword evidence="1" id="KW-0732">Signal</keyword>
<dbReference type="Proteomes" id="UP000008810">
    <property type="component" value="Chromosome 1"/>
</dbReference>
<keyword evidence="4" id="KW-1185">Reference proteome</keyword>
<dbReference type="Gramene" id="KQK17555">
    <property type="protein sequence ID" value="KQK17555"/>
    <property type="gene ID" value="BRADI_1g35280v3"/>
</dbReference>
<proteinExistence type="predicted"/>
<reference evidence="3" key="3">
    <citation type="submission" date="2018-08" db="UniProtKB">
        <authorList>
            <consortium name="EnsemblPlants"/>
        </authorList>
    </citation>
    <scope>IDENTIFICATION</scope>
    <source>
        <strain evidence="3">cv. Bd21</strain>
    </source>
</reference>
<dbReference type="AlphaFoldDB" id="I1GX24"/>
<reference evidence="2" key="2">
    <citation type="submission" date="2017-06" db="EMBL/GenBank/DDBJ databases">
        <title>WGS assembly of Brachypodium distachyon.</title>
        <authorList>
            <consortium name="The International Brachypodium Initiative"/>
            <person name="Lucas S."/>
            <person name="Harmon-Smith M."/>
            <person name="Lail K."/>
            <person name="Tice H."/>
            <person name="Grimwood J."/>
            <person name="Bruce D."/>
            <person name="Barry K."/>
            <person name="Shu S."/>
            <person name="Lindquist E."/>
            <person name="Wang M."/>
            <person name="Pitluck S."/>
            <person name="Vogel J.P."/>
            <person name="Garvin D.F."/>
            <person name="Mockler T.C."/>
            <person name="Schmutz J."/>
            <person name="Rokhsar D."/>
            <person name="Bevan M.W."/>
        </authorList>
    </citation>
    <scope>NUCLEOTIDE SEQUENCE</scope>
    <source>
        <strain evidence="2">Bd21</strain>
    </source>
</reference>
<dbReference type="HOGENOM" id="CLU_183273_1_0_1"/>
<dbReference type="OMA" id="SCKTYCK"/>
<dbReference type="OrthoDB" id="675223at2759"/>
<name>I1GX24_BRADI</name>
<evidence type="ECO:0000256" key="1">
    <source>
        <dbReference type="SAM" id="SignalP"/>
    </source>
</evidence>
<feature type="signal peptide" evidence="1">
    <location>
        <begin position="1"/>
        <end position="27"/>
    </location>
</feature>
<evidence type="ECO:0000313" key="3">
    <source>
        <dbReference type="EnsemblPlants" id="KQK17555"/>
    </source>
</evidence>
<organism evidence="3">
    <name type="scientific">Brachypodium distachyon</name>
    <name type="common">Purple false brome</name>
    <name type="synonym">Trachynia distachya</name>
    <dbReference type="NCBI Taxonomy" id="15368"/>
    <lineage>
        <taxon>Eukaryota</taxon>
        <taxon>Viridiplantae</taxon>
        <taxon>Streptophyta</taxon>
        <taxon>Embryophyta</taxon>
        <taxon>Tracheophyta</taxon>
        <taxon>Spermatophyta</taxon>
        <taxon>Magnoliopsida</taxon>
        <taxon>Liliopsida</taxon>
        <taxon>Poales</taxon>
        <taxon>Poaceae</taxon>
        <taxon>BOP clade</taxon>
        <taxon>Pooideae</taxon>
        <taxon>Stipodae</taxon>
        <taxon>Brachypodieae</taxon>
        <taxon>Brachypodium</taxon>
    </lineage>
</organism>
<feature type="chain" id="PRO_5014094169" description="Knottin scorpion toxin-like domain-containing protein" evidence="1">
    <location>
        <begin position="28"/>
        <end position="90"/>
    </location>
</feature>
<dbReference type="EMBL" id="CM000880">
    <property type="protein sequence ID" value="KQK17555.1"/>
    <property type="molecule type" value="Genomic_DNA"/>
</dbReference>
<accession>I1GX24</accession>
<dbReference type="FunCoup" id="I1GX24">
    <property type="interactions" value="148"/>
</dbReference>
<evidence type="ECO:0000313" key="2">
    <source>
        <dbReference type="EMBL" id="KQK17555.1"/>
    </source>
</evidence>
<evidence type="ECO:0008006" key="5">
    <source>
        <dbReference type="Google" id="ProtNLM"/>
    </source>
</evidence>
<dbReference type="EnsemblPlants" id="KQK17555">
    <property type="protein sequence ID" value="KQK17555"/>
    <property type="gene ID" value="BRADI_1g35280v3"/>
</dbReference>
<dbReference type="InParanoid" id="I1GX24"/>
<evidence type="ECO:0000313" key="4">
    <source>
        <dbReference type="Proteomes" id="UP000008810"/>
    </source>
</evidence>
<reference evidence="2 3" key="1">
    <citation type="journal article" date="2010" name="Nature">
        <title>Genome sequencing and analysis of the model grass Brachypodium distachyon.</title>
        <authorList>
            <consortium name="International Brachypodium Initiative"/>
        </authorList>
    </citation>
    <scope>NUCLEOTIDE SEQUENCE [LARGE SCALE GENOMIC DNA]</scope>
    <source>
        <strain evidence="2 3">Bd21</strain>
    </source>
</reference>